<evidence type="ECO:0000256" key="11">
    <source>
        <dbReference type="ARBA" id="ARBA00023136"/>
    </source>
</evidence>
<keyword evidence="13" id="KW-0966">Cell projection</keyword>
<comment type="function">
    <text evidence="16">Plays a role in short-term synaptic plasticity in a subset of GABAergic neurons in the brain.</text>
</comment>
<evidence type="ECO:0000256" key="10">
    <source>
        <dbReference type="ARBA" id="ARBA00023018"/>
    </source>
</evidence>
<dbReference type="OrthoDB" id="10122345at2759"/>
<dbReference type="GeneID" id="110986988"/>
<keyword evidence="10" id="KW-0770">Synapse</keyword>
<dbReference type="GO" id="GO:0005886">
    <property type="term" value="C:plasma membrane"/>
    <property type="evidence" value="ECO:0007669"/>
    <property type="project" value="UniProtKB-SubCell"/>
</dbReference>
<evidence type="ECO:0000256" key="7">
    <source>
        <dbReference type="ARBA" id="ARBA00022729"/>
    </source>
</evidence>
<keyword evidence="9 20" id="KW-1133">Transmembrane helix</keyword>
<evidence type="ECO:0000256" key="8">
    <source>
        <dbReference type="ARBA" id="ARBA00022753"/>
    </source>
</evidence>
<evidence type="ECO:0000256" key="2">
    <source>
        <dbReference type="ARBA" id="ARBA00004158"/>
    </source>
</evidence>
<keyword evidence="12" id="KW-0325">Glycoprotein</keyword>
<evidence type="ECO:0000256" key="5">
    <source>
        <dbReference type="ARBA" id="ARBA00009644"/>
    </source>
</evidence>
<comment type="subcellular location">
    <subcellularLocation>
        <location evidence="4">Cell projection</location>
        <location evidence="4">Dendrite</location>
    </subcellularLocation>
    <subcellularLocation>
        <location evidence="17">Cell projection</location>
        <location evidence="17">Growth cone membrane</location>
        <topology evidence="17">Single-pass type I membrane protein</topology>
    </subcellularLocation>
    <subcellularLocation>
        <location evidence="15">Cytoplasmic vesicle</location>
        <location evidence="15">Secretory vesicle</location>
        <location evidence="15">Synaptic vesicle membrane</location>
        <topology evidence="15">Single-pass type I membrane protein</topology>
    </subcellularLocation>
    <subcellularLocation>
        <location evidence="2">Early endosome membrane</location>
        <topology evidence="2">Single-pass type I membrane protein</topology>
    </subcellularLocation>
    <subcellularLocation>
        <location evidence="1">Endoplasmic reticulum-Golgi intermediate compartment membrane</location>
        <topology evidence="1">Single-pass type I membrane protein</topology>
    </subcellularLocation>
    <subcellularLocation>
        <location evidence="3">Recycling endosome</location>
    </subcellularLocation>
</comment>
<dbReference type="Gene3D" id="2.40.160.110">
    <property type="match status" value="1"/>
</dbReference>
<evidence type="ECO:0000313" key="24">
    <source>
        <dbReference type="RefSeq" id="XP_022105052.1"/>
    </source>
</evidence>
<dbReference type="Proteomes" id="UP000694845">
    <property type="component" value="Unplaced"/>
</dbReference>
<evidence type="ECO:0000256" key="17">
    <source>
        <dbReference type="ARBA" id="ARBA00060492"/>
    </source>
</evidence>
<evidence type="ECO:0000256" key="21">
    <source>
        <dbReference type="SAM" id="SignalP"/>
    </source>
</evidence>
<evidence type="ECO:0000256" key="4">
    <source>
        <dbReference type="ARBA" id="ARBA00004279"/>
    </source>
</evidence>
<evidence type="ECO:0000256" key="14">
    <source>
        <dbReference type="ARBA" id="ARBA00023329"/>
    </source>
</evidence>
<evidence type="ECO:0000256" key="13">
    <source>
        <dbReference type="ARBA" id="ARBA00023273"/>
    </source>
</evidence>
<evidence type="ECO:0000256" key="3">
    <source>
        <dbReference type="ARBA" id="ARBA00004172"/>
    </source>
</evidence>
<keyword evidence="8" id="KW-0967">Endosome</keyword>
<protein>
    <recommendedName>
        <fullName evidence="18">Lysosome-associated membrane glycoprotein 5</fullName>
    </recommendedName>
    <alternativeName>
        <fullName evidence="19">Lysosome-associated membrane protein 5</fullName>
    </alternativeName>
</protein>
<comment type="similarity">
    <text evidence="5">Belongs to the LAMP family.</text>
</comment>
<dbReference type="PANTHER" id="PTHR11506">
    <property type="entry name" value="LYSOSOME-ASSOCIATED MEMBRANE GLYCOPROTEIN"/>
    <property type="match status" value="1"/>
</dbReference>
<proteinExistence type="inferred from homology"/>
<evidence type="ECO:0000313" key="23">
    <source>
        <dbReference type="Proteomes" id="UP000694845"/>
    </source>
</evidence>
<evidence type="ECO:0000256" key="6">
    <source>
        <dbReference type="ARBA" id="ARBA00022692"/>
    </source>
</evidence>
<keyword evidence="23" id="KW-1185">Reference proteome</keyword>
<reference evidence="24" key="1">
    <citation type="submission" date="2025-08" db="UniProtKB">
        <authorList>
            <consortium name="RefSeq"/>
        </authorList>
    </citation>
    <scope>IDENTIFICATION</scope>
</reference>
<organism evidence="23 24">
    <name type="scientific">Acanthaster planci</name>
    <name type="common">Crown-of-thorns starfish</name>
    <dbReference type="NCBI Taxonomy" id="133434"/>
    <lineage>
        <taxon>Eukaryota</taxon>
        <taxon>Metazoa</taxon>
        <taxon>Echinodermata</taxon>
        <taxon>Eleutherozoa</taxon>
        <taxon>Asterozoa</taxon>
        <taxon>Asteroidea</taxon>
        <taxon>Valvatacea</taxon>
        <taxon>Valvatida</taxon>
        <taxon>Acanthasteridae</taxon>
        <taxon>Acanthaster</taxon>
    </lineage>
</organism>
<evidence type="ECO:0000256" key="1">
    <source>
        <dbReference type="ARBA" id="ARBA00004151"/>
    </source>
</evidence>
<dbReference type="AlphaFoldDB" id="A0A8B7ZJ60"/>
<dbReference type="GO" id="GO:0072594">
    <property type="term" value="P:establishment of protein localization to organelle"/>
    <property type="evidence" value="ECO:0007669"/>
    <property type="project" value="TreeGrafter"/>
</dbReference>
<dbReference type="Pfam" id="PF01299">
    <property type="entry name" value="Lamp2-like_luminal"/>
    <property type="match status" value="1"/>
</dbReference>
<evidence type="ECO:0000256" key="16">
    <source>
        <dbReference type="ARBA" id="ARBA00053950"/>
    </source>
</evidence>
<dbReference type="GO" id="GO:0005765">
    <property type="term" value="C:lysosomal membrane"/>
    <property type="evidence" value="ECO:0007669"/>
    <property type="project" value="TreeGrafter"/>
</dbReference>
<keyword evidence="7 21" id="KW-0732">Signal</keyword>
<evidence type="ECO:0000259" key="22">
    <source>
        <dbReference type="Pfam" id="PF01299"/>
    </source>
</evidence>
<dbReference type="RefSeq" id="XP_022105052.1">
    <property type="nucleotide sequence ID" value="XM_022249360.1"/>
</dbReference>
<sequence length="251" mass="27458">MDDSSPPVAFILLLCTLGDIGSAASADTPPRPGSWEVSDNQGRVCMLLSFSAQISVHEKTAGHENRVLNILPSYNSKTSCLTPYREVIFAPSSGTSYPKLQLTFYLDPIKQVYTMAKVVAQWYDASLDEPFTEQRISDNFLSASVAVENSYYCEDEMTVDLDGGDASVHMWNMHLQPFSDESGGVYGPKQNCDSGAWIIAACTLIGVGVFMVFAGMGVYVLKRRRRNDYAHLQGGGYPQHDSIAQPSTSIS</sequence>
<evidence type="ECO:0000256" key="15">
    <source>
        <dbReference type="ARBA" id="ARBA00029428"/>
    </source>
</evidence>
<evidence type="ECO:0000256" key="20">
    <source>
        <dbReference type="SAM" id="Phobius"/>
    </source>
</evidence>
<dbReference type="KEGG" id="aplc:110986988"/>
<evidence type="ECO:0000256" key="19">
    <source>
        <dbReference type="ARBA" id="ARBA00076257"/>
    </source>
</evidence>
<evidence type="ECO:0000256" key="12">
    <source>
        <dbReference type="ARBA" id="ARBA00023180"/>
    </source>
</evidence>
<evidence type="ECO:0000256" key="9">
    <source>
        <dbReference type="ARBA" id="ARBA00022989"/>
    </source>
</evidence>
<feature type="signal peptide" evidence="21">
    <location>
        <begin position="1"/>
        <end position="25"/>
    </location>
</feature>
<evidence type="ECO:0000256" key="18">
    <source>
        <dbReference type="ARBA" id="ARBA00074379"/>
    </source>
</evidence>
<feature type="transmembrane region" description="Helical" evidence="20">
    <location>
        <begin position="196"/>
        <end position="221"/>
    </location>
</feature>
<accession>A0A8B7ZJ60</accession>
<feature type="chain" id="PRO_5034160100" description="Lysosome-associated membrane glycoprotein 5" evidence="21">
    <location>
        <begin position="26"/>
        <end position="251"/>
    </location>
</feature>
<name>A0A8B7ZJ60_ACAPL</name>
<keyword evidence="11 20" id="KW-0472">Membrane</keyword>
<dbReference type="InterPro" id="IPR002000">
    <property type="entry name" value="Lysosome-assoc_membr_glycop"/>
</dbReference>
<keyword evidence="14" id="KW-0968">Cytoplasmic vesicle</keyword>
<gene>
    <name evidence="24" type="primary">LOC110986988</name>
</gene>
<feature type="domain" description="Lysosome-associated membrane glycoprotein 2-like luminal" evidence="22">
    <location>
        <begin position="32"/>
        <end position="179"/>
    </location>
</feature>
<dbReference type="GO" id="GO:0031902">
    <property type="term" value="C:late endosome membrane"/>
    <property type="evidence" value="ECO:0007669"/>
    <property type="project" value="TreeGrafter"/>
</dbReference>
<dbReference type="OMA" id="NQENICM"/>
<dbReference type="PANTHER" id="PTHR11506:SF35">
    <property type="entry name" value="LYSOSOME-ASSOCIATED MEMBRANE GLYCOPROTEIN 5"/>
    <property type="match status" value="1"/>
</dbReference>
<dbReference type="InterPro" id="IPR048528">
    <property type="entry name" value="Lamp2-like_luminal"/>
</dbReference>
<keyword evidence="6 20" id="KW-0812">Transmembrane</keyword>